<evidence type="ECO:0000256" key="1">
    <source>
        <dbReference type="SAM" id="Phobius"/>
    </source>
</evidence>
<keyword evidence="1" id="KW-0472">Membrane</keyword>
<evidence type="ECO:0000313" key="2">
    <source>
        <dbReference type="EMBL" id="QMT17393.1"/>
    </source>
</evidence>
<reference evidence="2 3" key="1">
    <citation type="submission" date="2020-07" db="EMBL/GenBank/DDBJ databases">
        <title>Screening of a cold-adapted Planococcus bacterium producing protease in traditional shrimp paste and protease identification by genome sequencing.</title>
        <authorList>
            <person name="Gao R."/>
            <person name="Leng W."/>
            <person name="Chu Q."/>
            <person name="Wu X."/>
            <person name="Liu H."/>
            <person name="Li X."/>
        </authorList>
    </citation>
    <scope>NUCLEOTIDE SEQUENCE [LARGE SCALE GENOMIC DNA]</scope>
    <source>
        <strain evidence="2 3">XJ11</strain>
    </source>
</reference>
<dbReference type="RefSeq" id="WP_182092085.1">
    <property type="nucleotide sequence ID" value="NZ_CP059540.1"/>
</dbReference>
<sequence length="152" mass="17319">MGTVSYYETDYSWVWEIAGFIGAVVLAIAGFGWLLRRILGVERKKWFSPSSNFVNGFHEKVNNYFRWGNLALYVVTLAVFGFQKGALYFMVLTILIGGIQELFNAYMEKKHANNPNAYKYTLLHYPASMVILISCAGAFFPEMIDAFIKQLS</sequence>
<feature type="transmembrane region" description="Helical" evidence="1">
    <location>
        <begin position="12"/>
        <end position="35"/>
    </location>
</feature>
<evidence type="ECO:0000313" key="3">
    <source>
        <dbReference type="Proteomes" id="UP000514716"/>
    </source>
</evidence>
<dbReference type="Proteomes" id="UP000514716">
    <property type="component" value="Chromosome"/>
</dbReference>
<feature type="transmembrane region" description="Helical" evidence="1">
    <location>
        <begin position="117"/>
        <end position="140"/>
    </location>
</feature>
<feature type="transmembrane region" description="Helical" evidence="1">
    <location>
        <begin position="70"/>
        <end position="97"/>
    </location>
</feature>
<accession>A0A7D7MEQ7</accession>
<gene>
    <name evidence="2" type="ORF">H1Q58_15815</name>
</gene>
<dbReference type="AlphaFoldDB" id="A0A7D7MEQ7"/>
<dbReference type="EMBL" id="CP059540">
    <property type="protein sequence ID" value="QMT17393.1"/>
    <property type="molecule type" value="Genomic_DNA"/>
</dbReference>
<protein>
    <submittedName>
        <fullName evidence="2">DUF4181 domain-containing protein</fullName>
    </submittedName>
</protein>
<dbReference type="InterPro" id="IPR025441">
    <property type="entry name" value="DUF4181"/>
</dbReference>
<keyword evidence="1" id="KW-1133">Transmembrane helix</keyword>
<name>A0A7D7MEQ7_PLAMR</name>
<keyword evidence="1" id="KW-0812">Transmembrane</keyword>
<dbReference type="Pfam" id="PF13789">
    <property type="entry name" value="DUF4181"/>
    <property type="match status" value="1"/>
</dbReference>
<organism evidence="2 3">
    <name type="scientific">Planococcus maritimus</name>
    <dbReference type="NCBI Taxonomy" id="192421"/>
    <lineage>
        <taxon>Bacteria</taxon>
        <taxon>Bacillati</taxon>
        <taxon>Bacillota</taxon>
        <taxon>Bacilli</taxon>
        <taxon>Bacillales</taxon>
        <taxon>Caryophanaceae</taxon>
        <taxon>Planococcus</taxon>
    </lineage>
</organism>
<dbReference type="KEGG" id="pdec:H1Q58_15815"/>
<proteinExistence type="predicted"/>
<keyword evidence="3" id="KW-1185">Reference proteome</keyword>